<evidence type="ECO:0000313" key="3">
    <source>
        <dbReference type="Proteomes" id="UP000250321"/>
    </source>
</evidence>
<gene>
    <name evidence="2" type="ORF">Pyn_24534</name>
</gene>
<evidence type="ECO:0000256" key="1">
    <source>
        <dbReference type="SAM" id="MobiDB-lite"/>
    </source>
</evidence>
<dbReference type="AlphaFoldDB" id="A0A314UUF0"/>
<organism evidence="2 3">
    <name type="scientific">Prunus yedoensis var. nudiflora</name>
    <dbReference type="NCBI Taxonomy" id="2094558"/>
    <lineage>
        <taxon>Eukaryota</taxon>
        <taxon>Viridiplantae</taxon>
        <taxon>Streptophyta</taxon>
        <taxon>Embryophyta</taxon>
        <taxon>Tracheophyta</taxon>
        <taxon>Spermatophyta</taxon>
        <taxon>Magnoliopsida</taxon>
        <taxon>eudicotyledons</taxon>
        <taxon>Gunneridae</taxon>
        <taxon>Pentapetalae</taxon>
        <taxon>rosids</taxon>
        <taxon>fabids</taxon>
        <taxon>Rosales</taxon>
        <taxon>Rosaceae</taxon>
        <taxon>Amygdaloideae</taxon>
        <taxon>Amygdaleae</taxon>
        <taxon>Prunus</taxon>
    </lineage>
</organism>
<dbReference type="Proteomes" id="UP000250321">
    <property type="component" value="Unassembled WGS sequence"/>
</dbReference>
<reference evidence="2 3" key="1">
    <citation type="submission" date="2018-02" db="EMBL/GenBank/DDBJ databases">
        <title>Draft genome of wild Prunus yedoensis var. nudiflora.</title>
        <authorList>
            <person name="Baek S."/>
            <person name="Kim J.-H."/>
            <person name="Choi K."/>
            <person name="Kim G.-B."/>
            <person name="Cho A."/>
            <person name="Jang H."/>
            <person name="Shin C.-H."/>
            <person name="Yu H.-J."/>
            <person name="Mun J.-H."/>
        </authorList>
    </citation>
    <scope>NUCLEOTIDE SEQUENCE [LARGE SCALE GENOMIC DNA]</scope>
    <source>
        <strain evidence="3">cv. Jeju island</strain>
        <tissue evidence="2">Leaf</tissue>
    </source>
</reference>
<name>A0A314UUF0_PRUYE</name>
<accession>A0A314UUF0</accession>
<protein>
    <submittedName>
        <fullName evidence="2">Uncharacterized protein</fullName>
    </submittedName>
</protein>
<dbReference type="EMBL" id="PJQY01003059">
    <property type="protein sequence ID" value="PQM40568.1"/>
    <property type="molecule type" value="Genomic_DNA"/>
</dbReference>
<comment type="caution">
    <text evidence="2">The sequence shown here is derived from an EMBL/GenBank/DDBJ whole genome shotgun (WGS) entry which is preliminary data.</text>
</comment>
<keyword evidence="3" id="KW-1185">Reference proteome</keyword>
<feature type="region of interest" description="Disordered" evidence="1">
    <location>
        <begin position="36"/>
        <end position="56"/>
    </location>
</feature>
<evidence type="ECO:0000313" key="2">
    <source>
        <dbReference type="EMBL" id="PQM40568.1"/>
    </source>
</evidence>
<proteinExistence type="predicted"/>
<sequence>MGWSLLDCWYSNKAPPNLKGSPFLREWNYLDSSYTDPSKPDCSDFPQKQELNRSTDYRTNQDRLVWRAD</sequence>